<dbReference type="InterPro" id="IPR022742">
    <property type="entry name" value="Hydrolase_4"/>
</dbReference>
<reference evidence="3" key="1">
    <citation type="submission" date="2016-10" db="EMBL/GenBank/DDBJ databases">
        <authorList>
            <person name="Varghese N."/>
            <person name="Submissions S."/>
        </authorList>
    </citation>
    <scope>NUCLEOTIDE SEQUENCE [LARGE SCALE GENOMIC DNA]</scope>
    <source>
        <strain evidence="3">DSM 44142</strain>
    </source>
</reference>
<proteinExistence type="predicted"/>
<sequence length="348" mass="37928">MQYDPTAHPHYSEVVATTELTYSPDVLGDEYVAHTFELGPDPDGEPGGDVVATLVKHVPTSTAGATDPHHAVLWVHGFSDYFFQTAVAEFFAERGYAFYALDLRKCGRSLREGQSAHYATDFTVYDEELDLAVAAIEQEHPGLGVVVAAHSTGGLITPLWLDRRRKAGRTGPVVGLVLDSPWFDLQGSAMLRELATPVVKLIGKAVGTRPVPVEAVGVYGQTIHSSAHGEFDFDPRIKPIEGFPVRFGWLRAVRVAHSLLHRGLDVGVPSLVLRSTKSFAPKEWSEEAGRADVVLDTRQIAKWAGALGGRLTVIPVENAKHDVFLSEKDARETAYAELAGWLAREIEA</sequence>
<dbReference type="SUPFAM" id="SSF53474">
    <property type="entry name" value="alpha/beta-Hydrolases"/>
    <property type="match status" value="1"/>
</dbReference>
<dbReference type="Pfam" id="PF12146">
    <property type="entry name" value="Hydrolase_4"/>
    <property type="match status" value="1"/>
</dbReference>
<accession>A0A1H1DZ30</accession>
<protein>
    <submittedName>
        <fullName evidence="2">Lysophospholipase, alpha-beta hydrolase superfamily</fullName>
    </submittedName>
</protein>
<dbReference type="Gene3D" id="3.40.50.1820">
    <property type="entry name" value="alpha/beta hydrolase"/>
    <property type="match status" value="1"/>
</dbReference>
<dbReference type="EMBL" id="FNLF01000002">
    <property type="protein sequence ID" value="SDQ81610.1"/>
    <property type="molecule type" value="Genomic_DNA"/>
</dbReference>
<keyword evidence="3" id="KW-1185">Reference proteome</keyword>
<dbReference type="STRING" id="47312.SAMN04489765_1955"/>
<gene>
    <name evidence="2" type="ORF">SAMN04489765_1955</name>
</gene>
<name>A0A1H1DZ30_9ACTN</name>
<dbReference type="InterPro" id="IPR051044">
    <property type="entry name" value="MAG_DAG_Lipase"/>
</dbReference>
<dbReference type="AlphaFoldDB" id="A0A1H1DZ30"/>
<dbReference type="GO" id="GO:0016787">
    <property type="term" value="F:hydrolase activity"/>
    <property type="evidence" value="ECO:0007669"/>
    <property type="project" value="UniProtKB-KW"/>
</dbReference>
<keyword evidence="2" id="KW-0378">Hydrolase</keyword>
<dbReference type="Proteomes" id="UP000183053">
    <property type="component" value="Unassembled WGS sequence"/>
</dbReference>
<dbReference type="PANTHER" id="PTHR11614">
    <property type="entry name" value="PHOSPHOLIPASE-RELATED"/>
    <property type="match status" value="1"/>
</dbReference>
<evidence type="ECO:0000259" key="1">
    <source>
        <dbReference type="Pfam" id="PF12146"/>
    </source>
</evidence>
<dbReference type="InterPro" id="IPR029058">
    <property type="entry name" value="AB_hydrolase_fold"/>
</dbReference>
<organism evidence="2 3">
    <name type="scientific">Tsukamurella pulmonis</name>
    <dbReference type="NCBI Taxonomy" id="47312"/>
    <lineage>
        <taxon>Bacteria</taxon>
        <taxon>Bacillati</taxon>
        <taxon>Actinomycetota</taxon>
        <taxon>Actinomycetes</taxon>
        <taxon>Mycobacteriales</taxon>
        <taxon>Tsukamurellaceae</taxon>
        <taxon>Tsukamurella</taxon>
    </lineage>
</organism>
<feature type="domain" description="Serine aminopeptidase S33" evidence="1">
    <location>
        <begin position="67"/>
        <end position="213"/>
    </location>
</feature>
<evidence type="ECO:0000313" key="2">
    <source>
        <dbReference type="EMBL" id="SDQ81610.1"/>
    </source>
</evidence>
<evidence type="ECO:0000313" key="3">
    <source>
        <dbReference type="Proteomes" id="UP000183053"/>
    </source>
</evidence>